<dbReference type="Pfam" id="PF02687">
    <property type="entry name" value="FtsX"/>
    <property type="match status" value="1"/>
</dbReference>
<name>A0A011P702_ACCRE</name>
<evidence type="ECO:0000256" key="5">
    <source>
        <dbReference type="ARBA" id="ARBA00022989"/>
    </source>
</evidence>
<dbReference type="GO" id="GO:0044874">
    <property type="term" value="P:lipoprotein localization to outer membrane"/>
    <property type="evidence" value="ECO:0007669"/>
    <property type="project" value="TreeGrafter"/>
</dbReference>
<dbReference type="Pfam" id="PF12704">
    <property type="entry name" value="MacB_PCD"/>
    <property type="match status" value="1"/>
</dbReference>
<dbReference type="PANTHER" id="PTHR30489:SF0">
    <property type="entry name" value="LIPOPROTEIN-RELEASING SYSTEM TRANSMEMBRANE PROTEIN LOLE"/>
    <property type="match status" value="1"/>
</dbReference>
<dbReference type="AlphaFoldDB" id="A0A011P702"/>
<keyword evidence="11" id="KW-1185">Reference proteome</keyword>
<accession>A0A011P702</accession>
<dbReference type="GO" id="GO:0098797">
    <property type="term" value="C:plasma membrane protein complex"/>
    <property type="evidence" value="ECO:0007669"/>
    <property type="project" value="TreeGrafter"/>
</dbReference>
<organism evidence="10 11">
    <name type="scientific">Accumulibacter regalis</name>
    <dbReference type="NCBI Taxonomy" id="522306"/>
    <lineage>
        <taxon>Bacteria</taxon>
        <taxon>Pseudomonadati</taxon>
        <taxon>Pseudomonadota</taxon>
        <taxon>Betaproteobacteria</taxon>
        <taxon>Candidatus Accumulibacter</taxon>
    </lineage>
</organism>
<feature type="domain" description="ABC3 transporter permease C-terminal" evidence="8">
    <location>
        <begin position="280"/>
        <end position="403"/>
    </location>
</feature>
<evidence type="ECO:0000256" key="6">
    <source>
        <dbReference type="ARBA" id="ARBA00023136"/>
    </source>
</evidence>
<feature type="transmembrane region" description="Helical" evidence="7">
    <location>
        <begin position="280"/>
        <end position="299"/>
    </location>
</feature>
<keyword evidence="4 7" id="KW-0812">Transmembrane</keyword>
<dbReference type="eggNOG" id="COG4591">
    <property type="taxonomic scope" value="Bacteria"/>
</dbReference>
<dbReference type="PANTHER" id="PTHR30489">
    <property type="entry name" value="LIPOPROTEIN-RELEASING SYSTEM TRANSMEMBRANE PROTEIN LOLE"/>
    <property type="match status" value="1"/>
</dbReference>
<sequence>MPIASLIADVRLAIRNLQRNTRRTAVAVCTVAFGIMAFLLAGGFIEYIFQEMREATIHSQLGHLQVVRPDYFEKGIADPYAFLLPGHSPAQQVVEKTPGFASLAPRLALSGLLSHGDATIAFIGDGVDPEHEKRLSSGIAIVSGRDLASATESAVVLGEGLARSMGLQPGDVVVLLATAANGGANAVEVSVAGTFATMYKDYDDRALRLPLAVARKLMRVDGATSWVVLLDRTEQTAAAASHLNDTLKRDDFQIVPWTELADFYNKTVVLFSKQVSVVKYIIGLLIVLTISNTQTMGVLERTTEIGTSLAIGQRARHIMGMFIFEGILVGLLGGVLGVALGYGLAQLISAIGIPMPPPPGMARGYIGRILVSGNLARDAFLLALIATLLASIMPAWKASRMNIVDALRHNQ</sequence>
<feature type="transmembrane region" description="Helical" evidence="7">
    <location>
        <begin position="365"/>
        <end position="392"/>
    </location>
</feature>
<dbReference type="Proteomes" id="UP000022141">
    <property type="component" value="Unassembled WGS sequence"/>
</dbReference>
<dbReference type="InterPro" id="IPR025857">
    <property type="entry name" value="MacB_PCD"/>
</dbReference>
<dbReference type="InterPro" id="IPR003838">
    <property type="entry name" value="ABC3_permease_C"/>
</dbReference>
<comment type="caution">
    <text evidence="10">The sequence shown here is derived from an EMBL/GenBank/DDBJ whole genome shotgun (WGS) entry which is preliminary data.</text>
</comment>
<protein>
    <submittedName>
        <fullName evidence="10">Lipoprotein-releasing system transmembrane protein LolE</fullName>
    </submittedName>
</protein>
<feature type="transmembrane region" description="Helical" evidence="7">
    <location>
        <begin position="320"/>
        <end position="345"/>
    </location>
</feature>
<evidence type="ECO:0000259" key="8">
    <source>
        <dbReference type="Pfam" id="PF02687"/>
    </source>
</evidence>
<gene>
    <name evidence="10" type="primary">lolE_2</name>
    <name evidence="10" type="ORF">AW11_00611</name>
</gene>
<evidence type="ECO:0000313" key="10">
    <source>
        <dbReference type="EMBL" id="EXI90753.1"/>
    </source>
</evidence>
<evidence type="ECO:0000256" key="4">
    <source>
        <dbReference type="ARBA" id="ARBA00022692"/>
    </source>
</evidence>
<reference evidence="10" key="1">
    <citation type="submission" date="2014-02" db="EMBL/GenBank/DDBJ databases">
        <title>Expanding our view of genomic diversity in Candidatus Accumulibacter clades.</title>
        <authorList>
            <person name="Skennerton C.T."/>
            <person name="Barr J.J."/>
            <person name="Slater F.R."/>
            <person name="Bond P.L."/>
            <person name="Tyson G.W."/>
        </authorList>
    </citation>
    <scope>NUCLEOTIDE SEQUENCE [LARGE SCALE GENOMIC DNA]</scope>
</reference>
<evidence type="ECO:0000256" key="3">
    <source>
        <dbReference type="ARBA" id="ARBA00022475"/>
    </source>
</evidence>
<evidence type="ECO:0000256" key="7">
    <source>
        <dbReference type="SAM" id="Phobius"/>
    </source>
</evidence>
<keyword evidence="5 7" id="KW-1133">Transmembrane helix</keyword>
<proteinExistence type="inferred from homology"/>
<dbReference type="EMBL" id="JEMY01000004">
    <property type="protein sequence ID" value="EXI90753.1"/>
    <property type="molecule type" value="Genomic_DNA"/>
</dbReference>
<evidence type="ECO:0000256" key="2">
    <source>
        <dbReference type="ARBA" id="ARBA00005236"/>
    </source>
</evidence>
<comment type="similarity">
    <text evidence="2">Belongs to the ABC-4 integral membrane protein family. LolC/E subfamily.</text>
</comment>
<dbReference type="PATRIC" id="fig|1454004.3.peg.634"/>
<dbReference type="STRING" id="1454004.AW11_00611"/>
<comment type="subcellular location">
    <subcellularLocation>
        <location evidence="1">Cell membrane</location>
        <topology evidence="1">Multi-pass membrane protein</topology>
    </subcellularLocation>
</comment>
<keyword evidence="10" id="KW-0449">Lipoprotein</keyword>
<evidence type="ECO:0000259" key="9">
    <source>
        <dbReference type="Pfam" id="PF12704"/>
    </source>
</evidence>
<feature type="domain" description="MacB-like periplasmic core" evidence="9">
    <location>
        <begin position="24"/>
        <end position="244"/>
    </location>
</feature>
<dbReference type="InterPro" id="IPR051447">
    <property type="entry name" value="Lipoprotein-release_system"/>
</dbReference>
<keyword evidence="6 7" id="KW-0472">Membrane</keyword>
<feature type="transmembrane region" description="Helical" evidence="7">
    <location>
        <begin position="25"/>
        <end position="49"/>
    </location>
</feature>
<evidence type="ECO:0000256" key="1">
    <source>
        <dbReference type="ARBA" id="ARBA00004651"/>
    </source>
</evidence>
<keyword evidence="3" id="KW-1003">Cell membrane</keyword>
<evidence type="ECO:0000313" key="11">
    <source>
        <dbReference type="Proteomes" id="UP000022141"/>
    </source>
</evidence>